<keyword evidence="14" id="KW-1185">Reference proteome</keyword>
<dbReference type="NCBIfam" id="TIGR01255">
    <property type="entry name" value="pyr_form_ly_1"/>
    <property type="match status" value="1"/>
</dbReference>
<dbReference type="PROSITE" id="PS51554">
    <property type="entry name" value="PFL"/>
    <property type="match status" value="1"/>
</dbReference>
<evidence type="ECO:0000256" key="7">
    <source>
        <dbReference type="ARBA" id="ARBA00023315"/>
    </source>
</evidence>
<dbReference type="PROSITE" id="PS00850">
    <property type="entry name" value="GLY_RADICAL_1"/>
    <property type="match status" value="1"/>
</dbReference>
<evidence type="ECO:0000259" key="12">
    <source>
        <dbReference type="PROSITE" id="PS51554"/>
    </source>
</evidence>
<evidence type="ECO:0000256" key="2">
    <source>
        <dbReference type="ARBA" id="ARBA00008375"/>
    </source>
</evidence>
<keyword evidence="10" id="KW-0313">Glucose metabolism</keyword>
<evidence type="ECO:0000259" key="11">
    <source>
        <dbReference type="PROSITE" id="PS51149"/>
    </source>
</evidence>
<dbReference type="InterPro" id="IPR005949">
    <property type="entry name" value="Form_AcTrfase"/>
</dbReference>
<dbReference type="InterPro" id="IPR050244">
    <property type="entry name" value="Auton_GlycylRad_Cofactor"/>
</dbReference>
<keyword evidence="5 9" id="KW-0556">Organic radical</keyword>
<comment type="catalytic activity">
    <reaction evidence="8 10">
        <text>formate + acetyl-CoA = pyruvate + CoA</text>
        <dbReference type="Rhea" id="RHEA:11844"/>
        <dbReference type="ChEBI" id="CHEBI:15361"/>
        <dbReference type="ChEBI" id="CHEBI:15740"/>
        <dbReference type="ChEBI" id="CHEBI:57287"/>
        <dbReference type="ChEBI" id="CHEBI:57288"/>
        <dbReference type="EC" id="2.3.1.54"/>
    </reaction>
</comment>
<dbReference type="EMBL" id="CP041614">
    <property type="protein sequence ID" value="QDO83623.1"/>
    <property type="molecule type" value="Genomic_DNA"/>
</dbReference>
<evidence type="ECO:0000256" key="4">
    <source>
        <dbReference type="ARBA" id="ARBA00022679"/>
    </source>
</evidence>
<accession>A0ABX5X0X9</accession>
<dbReference type="Pfam" id="PF02901">
    <property type="entry name" value="PFL-like"/>
    <property type="match status" value="1"/>
</dbReference>
<comment type="subcellular location">
    <subcellularLocation>
        <location evidence="1 10">Cytoplasm</location>
    </subcellularLocation>
</comment>
<dbReference type="Proteomes" id="UP000315947">
    <property type="component" value="Chromosome"/>
</dbReference>
<evidence type="ECO:0000256" key="10">
    <source>
        <dbReference type="RuleBase" id="RU368075"/>
    </source>
</evidence>
<dbReference type="PANTHER" id="PTHR30191:SF0">
    <property type="entry name" value="FORMATE ACETYLTRANSFERASE 1"/>
    <property type="match status" value="1"/>
</dbReference>
<evidence type="ECO:0000313" key="13">
    <source>
        <dbReference type="EMBL" id="QDO83623.1"/>
    </source>
</evidence>
<sequence>MTEKTEQFANAWEGFTAGDWKSQVNVRDFIQTNYTPYEGNESFLAEATEATTKLWDKVMVGIKQENQTHAPVDFDTDKVSTITSHEAGYIEQELETIVGLQTEAPLKRAMLPNGGIRMVEGSCKAYDRVLNPEIKYVYSELRKTHNQGVFDIYTPEIMGCRKSGILTGLPDAYGRGRIIGDYRRIALYGIDYLMTDKFAQFGSLQERFETGEDLSATMQLREEIAEQHKALGQMKQMATSYGFDISKPASNAKEAIQWTYFGYLAAVKSQNGAAMSLGRTSSFLDIFIERDLKNGTLTEQQAQEMVDHFVMKLRMVRFLRTPEYDELFSGDPIWATESIAGMGLDGRTLVTKSSFRFLHTLYNMGASPEPNITVLWSEKLPLDFKKYCAKVSIDTSSIQYENDDLMRPDFESDDYAIACCVSPMVIGKHMQFFGARANLAKTMLYAINGGVDEKLKTQIGPKSDAITSEVLDFDDVMGRLDTMMDWLATQYVSALNAIHFMHDKYSYEAALMALHDRDVRRTMACGIAGLSIAADSLSAIKFAKVKPIRDENGIAIDFDIQGDYPKFGNNDARVDDLASDLVERFMAKIRHMKMYRNAIPTQSILTITSNVVYGKKTGTTPDGRPSGAPFAPGANPMHGRDEKGAVASLTSVAKLPFAHAQDGISYTFSIVPNALGKDEDGRRTNLAALMDGYFSHNESREGGQHLNVNVMNREMLEDAIVNPDKYPQLTIRVSGYAVRFNALTPEQQQDVITRTFTKGM</sequence>
<protein>
    <recommendedName>
        <fullName evidence="10">Formate acetyltransferase</fullName>
        <ecNumber evidence="10">2.3.1.54</ecNumber>
    </recommendedName>
    <alternativeName>
        <fullName evidence="10">Pyruvate formate-lyase</fullName>
    </alternativeName>
</protein>
<dbReference type="GO" id="GO:0008861">
    <property type="term" value="F:formate C-acetyltransferase activity"/>
    <property type="evidence" value="ECO:0007669"/>
    <property type="project" value="UniProtKB-EC"/>
</dbReference>
<evidence type="ECO:0000313" key="14">
    <source>
        <dbReference type="Proteomes" id="UP000315947"/>
    </source>
</evidence>
<evidence type="ECO:0000256" key="6">
    <source>
        <dbReference type="ARBA" id="ARBA00023277"/>
    </source>
</evidence>
<dbReference type="EC" id="2.3.1.54" evidence="10"/>
<dbReference type="SUPFAM" id="SSF51998">
    <property type="entry name" value="PFL-like glycyl radical enzymes"/>
    <property type="match status" value="1"/>
</dbReference>
<evidence type="ECO:0000256" key="3">
    <source>
        <dbReference type="ARBA" id="ARBA00022490"/>
    </source>
</evidence>
<dbReference type="RefSeq" id="WP_144045996.1">
    <property type="nucleotide sequence ID" value="NZ_CP041614.1"/>
</dbReference>
<comment type="pathway">
    <text evidence="10">Fermentation; pyruvate fermentation; formate from pyruvate: step 1/1.</text>
</comment>
<dbReference type="InterPro" id="IPR004184">
    <property type="entry name" value="PFL_dom"/>
</dbReference>
<proteinExistence type="inferred from homology"/>
<keyword evidence="7 10" id="KW-0012">Acyltransferase</keyword>
<dbReference type="Pfam" id="PF01228">
    <property type="entry name" value="Gly_radical"/>
    <property type="match status" value="1"/>
</dbReference>
<reference evidence="13 14" key="1">
    <citation type="submission" date="2019-07" db="EMBL/GenBank/DDBJ databases">
        <title>Shewanella sp. YLB-06 whole genomic sequence.</title>
        <authorList>
            <person name="Yu L."/>
        </authorList>
    </citation>
    <scope>NUCLEOTIDE SEQUENCE [LARGE SCALE GENOMIC DNA]</scope>
    <source>
        <strain evidence="13 14">YLB-06</strain>
    </source>
</reference>
<feature type="domain" description="Glycine radical" evidence="11">
    <location>
        <begin position="632"/>
        <end position="760"/>
    </location>
</feature>
<gene>
    <name evidence="13" type="primary">pflB</name>
    <name evidence="13" type="ORF">FM037_10740</name>
</gene>
<keyword evidence="4 10" id="KW-0808">Transferase</keyword>
<comment type="subunit">
    <text evidence="10">Homodimer.</text>
</comment>
<name>A0ABX5X0X9_9GAMM</name>
<dbReference type="Gene3D" id="3.20.70.20">
    <property type="match status" value="1"/>
</dbReference>
<evidence type="ECO:0000256" key="8">
    <source>
        <dbReference type="ARBA" id="ARBA00049029"/>
    </source>
</evidence>
<evidence type="ECO:0000256" key="9">
    <source>
        <dbReference type="PROSITE-ProRule" id="PRU00493"/>
    </source>
</evidence>
<organism evidence="13 14">
    <name type="scientific">Shewanella psychropiezotolerans</name>
    <dbReference type="NCBI Taxonomy" id="2593655"/>
    <lineage>
        <taxon>Bacteria</taxon>
        <taxon>Pseudomonadati</taxon>
        <taxon>Pseudomonadota</taxon>
        <taxon>Gammaproteobacteria</taxon>
        <taxon>Alteromonadales</taxon>
        <taxon>Shewanellaceae</taxon>
        <taxon>Shewanella</taxon>
    </lineage>
</organism>
<dbReference type="CDD" id="cd01678">
    <property type="entry name" value="PFL1"/>
    <property type="match status" value="1"/>
</dbReference>
<feature type="domain" description="PFL" evidence="12">
    <location>
        <begin position="6"/>
        <end position="625"/>
    </location>
</feature>
<keyword evidence="3 10" id="KW-0963">Cytoplasm</keyword>
<evidence type="ECO:0000256" key="5">
    <source>
        <dbReference type="ARBA" id="ARBA00022818"/>
    </source>
</evidence>
<evidence type="ECO:0000256" key="1">
    <source>
        <dbReference type="ARBA" id="ARBA00004496"/>
    </source>
</evidence>
<dbReference type="InterPro" id="IPR019777">
    <property type="entry name" value="Form_AcTrfase_GR_CS"/>
</dbReference>
<dbReference type="InterPro" id="IPR001150">
    <property type="entry name" value="Gly_radical"/>
</dbReference>
<feature type="modified residue" description="Glycine radical" evidence="9">
    <location>
        <position position="735"/>
    </location>
</feature>
<dbReference type="PIRSF" id="PIRSF000379">
    <property type="entry name" value="For_Ac_trans_1"/>
    <property type="match status" value="1"/>
</dbReference>
<dbReference type="PROSITE" id="PS51149">
    <property type="entry name" value="GLY_RADICAL_2"/>
    <property type="match status" value="1"/>
</dbReference>
<keyword evidence="6 10" id="KW-0119">Carbohydrate metabolism</keyword>
<comment type="similarity">
    <text evidence="2 10">Belongs to the glycyl radical enzyme (GRE) family. PFL subfamily.</text>
</comment>
<dbReference type="PANTHER" id="PTHR30191">
    <property type="entry name" value="FORMATE ACETYLTRANSFERASE"/>
    <property type="match status" value="1"/>
</dbReference>